<evidence type="ECO:0008006" key="3">
    <source>
        <dbReference type="Google" id="ProtNLM"/>
    </source>
</evidence>
<reference evidence="1 2" key="1">
    <citation type="submission" date="2022-06" db="EMBL/GenBank/DDBJ databases">
        <title>New Species of the Genus Actinoplanes, ActinopZanes ferrugineus.</title>
        <authorList>
            <person name="Ding P."/>
        </authorList>
    </citation>
    <scope>NUCLEOTIDE SEQUENCE [LARGE SCALE GENOMIC DNA]</scope>
    <source>
        <strain evidence="1 2">TRM88003</strain>
    </source>
</reference>
<sequence>MAKLATIVVALVAGGVLGAVGIIAMMGAVNPSADHVAQTTEIVDASTSVYGTR</sequence>
<dbReference type="EMBL" id="JAMYJR010000028">
    <property type="protein sequence ID" value="MCO8273971.1"/>
    <property type="molecule type" value="Genomic_DNA"/>
</dbReference>
<accession>A0ABT1DWF0</accession>
<protein>
    <recommendedName>
        <fullName evidence="3">DUF2613 family protein</fullName>
    </recommendedName>
</protein>
<dbReference type="Proteomes" id="UP001523369">
    <property type="component" value="Unassembled WGS sequence"/>
</dbReference>
<proteinExistence type="predicted"/>
<comment type="caution">
    <text evidence="1">The sequence shown here is derived from an EMBL/GenBank/DDBJ whole genome shotgun (WGS) entry which is preliminary data.</text>
</comment>
<dbReference type="RefSeq" id="WP_253240049.1">
    <property type="nucleotide sequence ID" value="NZ_JAMYJR010000028.1"/>
</dbReference>
<evidence type="ECO:0000313" key="1">
    <source>
        <dbReference type="EMBL" id="MCO8273971.1"/>
    </source>
</evidence>
<evidence type="ECO:0000313" key="2">
    <source>
        <dbReference type="Proteomes" id="UP001523369"/>
    </source>
</evidence>
<organism evidence="1 2">
    <name type="scientific">Paractinoplanes aksuensis</name>
    <dbReference type="NCBI Taxonomy" id="2939490"/>
    <lineage>
        <taxon>Bacteria</taxon>
        <taxon>Bacillati</taxon>
        <taxon>Actinomycetota</taxon>
        <taxon>Actinomycetes</taxon>
        <taxon>Micromonosporales</taxon>
        <taxon>Micromonosporaceae</taxon>
        <taxon>Paractinoplanes</taxon>
    </lineage>
</organism>
<gene>
    <name evidence="1" type="ORF">M1L60_25560</name>
</gene>
<name>A0ABT1DWF0_9ACTN</name>
<keyword evidence="2" id="KW-1185">Reference proteome</keyword>